<name>A0A077ZP44_STYLE</name>
<sequence>MVIYCHCCLIPIIENLTKEEYSGEYRNDLLNLGASQNTLNPQHSLDTLKNRLWVSEFYRLQHGVEHAHWPHFFLRNVGRHLNKYKFNYAVKGYLVYLLYREFANFQYQNSIKFMPANEQSLLLAKMGLNGGAAALAFLYF</sequence>
<dbReference type="EMBL" id="CCKQ01000601">
    <property type="protein sequence ID" value="CDW71683.1"/>
    <property type="molecule type" value="Genomic_DNA"/>
</dbReference>
<dbReference type="InParanoid" id="A0A077ZP44"/>
<protein>
    <submittedName>
        <fullName evidence="1">Uncharacterized protein</fullName>
    </submittedName>
</protein>
<evidence type="ECO:0000313" key="2">
    <source>
        <dbReference type="Proteomes" id="UP000039865"/>
    </source>
</evidence>
<evidence type="ECO:0000313" key="1">
    <source>
        <dbReference type="EMBL" id="CDW71683.1"/>
    </source>
</evidence>
<organism evidence="1 2">
    <name type="scientific">Stylonychia lemnae</name>
    <name type="common">Ciliate</name>
    <dbReference type="NCBI Taxonomy" id="5949"/>
    <lineage>
        <taxon>Eukaryota</taxon>
        <taxon>Sar</taxon>
        <taxon>Alveolata</taxon>
        <taxon>Ciliophora</taxon>
        <taxon>Intramacronucleata</taxon>
        <taxon>Spirotrichea</taxon>
        <taxon>Stichotrichia</taxon>
        <taxon>Sporadotrichida</taxon>
        <taxon>Oxytrichidae</taxon>
        <taxon>Stylonychinae</taxon>
        <taxon>Stylonychia</taxon>
    </lineage>
</organism>
<dbReference type="Proteomes" id="UP000039865">
    <property type="component" value="Unassembled WGS sequence"/>
</dbReference>
<accession>A0A077ZP44</accession>
<reference evidence="1 2" key="1">
    <citation type="submission" date="2014-06" db="EMBL/GenBank/DDBJ databases">
        <authorList>
            <person name="Swart Estienne"/>
        </authorList>
    </citation>
    <scope>NUCLEOTIDE SEQUENCE [LARGE SCALE GENOMIC DNA]</scope>
    <source>
        <strain evidence="1 2">130c</strain>
    </source>
</reference>
<gene>
    <name evidence="1" type="primary">Contig19481.g20657</name>
    <name evidence="1" type="ORF">STYLEM_631</name>
</gene>
<keyword evidence="2" id="KW-1185">Reference proteome</keyword>
<dbReference type="AlphaFoldDB" id="A0A077ZP44"/>
<proteinExistence type="predicted"/>